<dbReference type="OrthoDB" id="6615327at2759"/>
<keyword evidence="2" id="KW-1185">Reference proteome</keyword>
<protein>
    <submittedName>
        <fullName evidence="3">E3 SUMO-protein ligase ZBED1-like</fullName>
    </submittedName>
</protein>
<proteinExistence type="predicted"/>
<sequence length="460" mass="51079">MGLLEAVSLTTDCWTSRALDSYMSLTAQAITKAWRLCRFTLCTEGMDVSHSGDNLALALIDMCHSWDLEGRTTSITRDNAINIVNAVNQVDFVEFNVSCAAHSLQLCVNDALKTNPTFKAACKKAKRVVAHFHHSTKATMALERAQSAAGMKEAKLVQSCATRWDSTYFMCKSLVESRNPVRAVLGDRAVTTAKQSRALQMTAEEWGELEAMLPVLKPLQVATTVLCADDKVTISAVRPIVRSLLDVHYKEDDDDLDPSEERVRAFKVEVSRLLRQRFQMDASPESPVLVQQLASLLDPRYKKLRAEPSAAEADKVREFLKLKLQVAAAVAMDVNQDDTARDMSDPSDALDFLFGGEAEAASPRTWQAEFDEYLAEPQIGHGHCPLAWWKNHEKLYPTLAQLARRYLAVPATSASSERDFSTAGNSVRPHRASLLPENVSVLVFLYQNRATLLKLLGLLH</sequence>
<dbReference type="InterPro" id="IPR008906">
    <property type="entry name" value="HATC_C_dom"/>
</dbReference>
<dbReference type="KEGG" id="foc:127752139"/>
<dbReference type="SUPFAM" id="SSF53098">
    <property type="entry name" value="Ribonuclease H-like"/>
    <property type="match status" value="1"/>
</dbReference>
<dbReference type="RefSeq" id="XP_052132749.1">
    <property type="nucleotide sequence ID" value="XM_052276789.1"/>
</dbReference>
<reference evidence="3" key="1">
    <citation type="submission" date="2025-08" db="UniProtKB">
        <authorList>
            <consortium name="RefSeq"/>
        </authorList>
    </citation>
    <scope>IDENTIFICATION</scope>
    <source>
        <tissue evidence="3">Whole organism</tissue>
    </source>
</reference>
<gene>
    <name evidence="3" type="primary">LOC127752139</name>
</gene>
<dbReference type="InterPro" id="IPR012337">
    <property type="entry name" value="RNaseH-like_sf"/>
</dbReference>
<evidence type="ECO:0000259" key="1">
    <source>
        <dbReference type="Pfam" id="PF05699"/>
    </source>
</evidence>
<dbReference type="PANTHER" id="PTHR46481:SF9">
    <property type="entry name" value="ZINC FINGER BED DOMAIN-CONTAINING PROTEIN 1-LIKE"/>
    <property type="match status" value="1"/>
</dbReference>
<dbReference type="Pfam" id="PF05699">
    <property type="entry name" value="Dimer_Tnp_hAT"/>
    <property type="match status" value="1"/>
</dbReference>
<dbReference type="PANTHER" id="PTHR46481">
    <property type="entry name" value="ZINC FINGER BED DOMAIN-CONTAINING PROTEIN 4"/>
    <property type="match status" value="1"/>
</dbReference>
<dbReference type="GO" id="GO:0046983">
    <property type="term" value="F:protein dimerization activity"/>
    <property type="evidence" value="ECO:0007669"/>
    <property type="project" value="InterPro"/>
</dbReference>
<dbReference type="Proteomes" id="UP000504606">
    <property type="component" value="Unplaced"/>
</dbReference>
<dbReference type="AlphaFoldDB" id="A0A9C6XVC9"/>
<name>A0A9C6XVC9_FRAOC</name>
<accession>A0A9C6XVC9</accession>
<evidence type="ECO:0000313" key="2">
    <source>
        <dbReference type="Proteomes" id="UP000504606"/>
    </source>
</evidence>
<dbReference type="GeneID" id="127752139"/>
<organism evidence="2 3">
    <name type="scientific">Frankliniella occidentalis</name>
    <name type="common">Western flower thrips</name>
    <name type="synonym">Euthrips occidentalis</name>
    <dbReference type="NCBI Taxonomy" id="133901"/>
    <lineage>
        <taxon>Eukaryota</taxon>
        <taxon>Metazoa</taxon>
        <taxon>Ecdysozoa</taxon>
        <taxon>Arthropoda</taxon>
        <taxon>Hexapoda</taxon>
        <taxon>Insecta</taxon>
        <taxon>Pterygota</taxon>
        <taxon>Neoptera</taxon>
        <taxon>Paraneoptera</taxon>
        <taxon>Thysanoptera</taxon>
        <taxon>Terebrantia</taxon>
        <taxon>Thripoidea</taxon>
        <taxon>Thripidae</taxon>
        <taxon>Frankliniella</taxon>
    </lineage>
</organism>
<feature type="domain" description="HAT C-terminal dimerisation" evidence="1">
    <location>
        <begin position="369"/>
        <end position="448"/>
    </location>
</feature>
<evidence type="ECO:0000313" key="3">
    <source>
        <dbReference type="RefSeq" id="XP_052132749.1"/>
    </source>
</evidence>
<dbReference type="InterPro" id="IPR052035">
    <property type="entry name" value="ZnF_BED_domain_contain"/>
</dbReference>